<keyword evidence="3" id="KW-0378">Hydrolase</keyword>
<organism evidence="7 8">
    <name type="scientific">Chelatococcus albus</name>
    <dbReference type="NCBI Taxonomy" id="3047466"/>
    <lineage>
        <taxon>Bacteria</taxon>
        <taxon>Pseudomonadati</taxon>
        <taxon>Pseudomonadota</taxon>
        <taxon>Alphaproteobacteria</taxon>
        <taxon>Hyphomicrobiales</taxon>
        <taxon>Chelatococcaceae</taxon>
        <taxon>Chelatococcus</taxon>
    </lineage>
</organism>
<dbReference type="SUPFAM" id="SSF63411">
    <property type="entry name" value="LuxS/MPP-like metallohydrolase"/>
    <property type="match status" value="2"/>
</dbReference>
<evidence type="ECO:0000256" key="3">
    <source>
        <dbReference type="ARBA" id="ARBA00023049"/>
    </source>
</evidence>
<evidence type="ECO:0000259" key="5">
    <source>
        <dbReference type="Pfam" id="PF00675"/>
    </source>
</evidence>
<dbReference type="PROSITE" id="PS00143">
    <property type="entry name" value="INSULINASE"/>
    <property type="match status" value="1"/>
</dbReference>
<comment type="similarity">
    <text evidence="2 4">Belongs to the peptidase M16 family.</text>
</comment>
<evidence type="ECO:0000259" key="6">
    <source>
        <dbReference type="Pfam" id="PF05193"/>
    </source>
</evidence>
<evidence type="ECO:0000256" key="2">
    <source>
        <dbReference type="ARBA" id="ARBA00007261"/>
    </source>
</evidence>
<dbReference type="InterPro" id="IPR050361">
    <property type="entry name" value="MPP/UQCRC_Complex"/>
</dbReference>
<comment type="cofactor">
    <cofactor evidence="1">
        <name>Zn(2+)</name>
        <dbReference type="ChEBI" id="CHEBI:29105"/>
    </cofactor>
</comment>
<dbReference type="Pfam" id="PF05193">
    <property type="entry name" value="Peptidase_M16_C"/>
    <property type="match status" value="1"/>
</dbReference>
<dbReference type="InterPro" id="IPR011765">
    <property type="entry name" value="Pept_M16_N"/>
</dbReference>
<dbReference type="RefSeq" id="WP_283739855.1">
    <property type="nucleotide sequence ID" value="NZ_JASJEV010000003.1"/>
</dbReference>
<keyword evidence="8" id="KW-1185">Reference proteome</keyword>
<sequence>MNATMPLPSDARVRVTTLDGGLRVASEAMPHLATAAVGVWIGTGARHERLDEHGLSHLLEHMAFKGTRRRSARAIAEAIEAVGGELNAETSVEYTAYGTRLLGEDVPLALDILADILTESVFDAAELAREKGVILQEIGAVEDAPDDLVTDVFLETAFPDQPIGRRILGTPKTVRGFDREAITAFLAREYRAPQVVVSAVGAVDHERLVADVARLFAALPGGAAPPAAPARFAGGEARLERDLEQAHLVIGFPGCSYHQREQYAVQVFGNLLGGGMSSRLFQEVREERGLAYAVDAFHWPFADTGIFGISAGTDPQDLAALVPVALDCLMEAAAGATDEEVARAKAQMKVSLLTALESPGNRAEQIARQILAFNRVIPREEIVGRIDAITTEEVRRAGGALAASSPVVAAIGPLAGLPSLDAIRRHLGSPR</sequence>
<dbReference type="Gene3D" id="3.30.830.10">
    <property type="entry name" value="Metalloenzyme, LuxS/M16 peptidase-like"/>
    <property type="match status" value="2"/>
</dbReference>
<dbReference type="InterPro" id="IPR007863">
    <property type="entry name" value="Peptidase_M16_C"/>
</dbReference>
<reference evidence="7 8" key="1">
    <citation type="submission" date="2023-05" db="EMBL/GenBank/DDBJ databases">
        <title>Chelatococcus sp. nov., a moderately thermophilic bacterium isolated from hot spring microbial mat.</title>
        <authorList>
            <person name="Hu C.-J."/>
            <person name="Li W.-J."/>
        </authorList>
    </citation>
    <scope>NUCLEOTIDE SEQUENCE [LARGE SCALE GENOMIC DNA]</scope>
    <source>
        <strain evidence="7 8">SYSU G07232</strain>
    </source>
</reference>
<gene>
    <name evidence="7" type="ORF">QNA08_06390</name>
</gene>
<evidence type="ECO:0000313" key="7">
    <source>
        <dbReference type="EMBL" id="MDJ1157859.1"/>
    </source>
</evidence>
<evidence type="ECO:0000256" key="1">
    <source>
        <dbReference type="ARBA" id="ARBA00001947"/>
    </source>
</evidence>
<dbReference type="InterPro" id="IPR001431">
    <property type="entry name" value="Pept_M16_Zn_BS"/>
</dbReference>
<evidence type="ECO:0000313" key="8">
    <source>
        <dbReference type="Proteomes" id="UP001321492"/>
    </source>
</evidence>
<dbReference type="PANTHER" id="PTHR11851">
    <property type="entry name" value="METALLOPROTEASE"/>
    <property type="match status" value="1"/>
</dbReference>
<dbReference type="PANTHER" id="PTHR11851:SF49">
    <property type="entry name" value="MITOCHONDRIAL-PROCESSING PEPTIDASE SUBUNIT ALPHA"/>
    <property type="match status" value="1"/>
</dbReference>
<keyword evidence="3" id="KW-0482">Metalloprotease</keyword>
<dbReference type="InterPro" id="IPR011249">
    <property type="entry name" value="Metalloenz_LuxS/M16"/>
</dbReference>
<dbReference type="Proteomes" id="UP001321492">
    <property type="component" value="Unassembled WGS sequence"/>
</dbReference>
<feature type="domain" description="Peptidase M16 N-terminal" evidence="5">
    <location>
        <begin position="23"/>
        <end position="170"/>
    </location>
</feature>
<accession>A0ABT7AEQ4</accession>
<evidence type="ECO:0000256" key="4">
    <source>
        <dbReference type="RuleBase" id="RU004447"/>
    </source>
</evidence>
<proteinExistence type="inferred from homology"/>
<comment type="caution">
    <text evidence="7">The sequence shown here is derived from an EMBL/GenBank/DDBJ whole genome shotgun (WGS) entry which is preliminary data.</text>
</comment>
<protein>
    <submittedName>
        <fullName evidence="7">Pitrilysin family protein</fullName>
    </submittedName>
</protein>
<keyword evidence="3" id="KW-0645">Protease</keyword>
<name>A0ABT7AEQ4_9HYPH</name>
<feature type="domain" description="Peptidase M16 C-terminal" evidence="6">
    <location>
        <begin position="177"/>
        <end position="348"/>
    </location>
</feature>
<dbReference type="EMBL" id="JASJEV010000003">
    <property type="protein sequence ID" value="MDJ1157859.1"/>
    <property type="molecule type" value="Genomic_DNA"/>
</dbReference>
<dbReference type="Pfam" id="PF00675">
    <property type="entry name" value="Peptidase_M16"/>
    <property type="match status" value="1"/>
</dbReference>